<feature type="binding site" evidence="7">
    <location>
        <position position="212"/>
    </location>
    <ligand>
        <name>Cu cation</name>
        <dbReference type="ChEBI" id="CHEBI:23378"/>
        <label>A</label>
    </ligand>
</feature>
<dbReference type="InterPro" id="IPR002227">
    <property type="entry name" value="Tyrosinase_Cu-bd"/>
</dbReference>
<reference evidence="13 14" key="1">
    <citation type="submission" date="2020-04" db="EMBL/GenBank/DDBJ databases">
        <title>Plant Genome Project.</title>
        <authorList>
            <person name="Zhang R.-G."/>
        </authorList>
    </citation>
    <scope>NUCLEOTIDE SEQUENCE [LARGE SCALE GENOMIC DNA]</scope>
    <source>
        <strain evidence="13">YNK0</strain>
        <tissue evidence="13">Leaf</tissue>
    </source>
</reference>
<dbReference type="EMBL" id="JABCRI010000181">
    <property type="protein sequence ID" value="KAF8376653.1"/>
    <property type="molecule type" value="Genomic_DNA"/>
</dbReference>
<proteinExistence type="inferred from homology"/>
<evidence type="ECO:0000256" key="10">
    <source>
        <dbReference type="SAM" id="MobiDB-lite"/>
    </source>
</evidence>
<keyword evidence="4" id="KW-0560">Oxidoreductase</keyword>
<dbReference type="Proteomes" id="UP000655225">
    <property type="component" value="Unassembled WGS sequence"/>
</dbReference>
<evidence type="ECO:0000256" key="7">
    <source>
        <dbReference type="PIRSR" id="PIRSR000290-1"/>
    </source>
</evidence>
<feature type="binding site" evidence="7">
    <location>
        <position position="182"/>
    </location>
    <ligand>
        <name>Cu cation</name>
        <dbReference type="ChEBI" id="CHEBI:23378"/>
        <label>A</label>
    </ligand>
</feature>
<organism evidence="13 14">
    <name type="scientific">Tetracentron sinense</name>
    <name type="common">Spur-leaf</name>
    <dbReference type="NCBI Taxonomy" id="13715"/>
    <lineage>
        <taxon>Eukaryota</taxon>
        <taxon>Viridiplantae</taxon>
        <taxon>Streptophyta</taxon>
        <taxon>Embryophyta</taxon>
        <taxon>Tracheophyta</taxon>
        <taxon>Spermatophyta</taxon>
        <taxon>Magnoliopsida</taxon>
        <taxon>Trochodendrales</taxon>
        <taxon>Trochodendraceae</taxon>
        <taxon>Tetracentron</taxon>
    </lineage>
</organism>
<protein>
    <recommendedName>
        <fullName evidence="11 12">Tyrosinase copper-binding domain-containing protein</fullName>
    </recommendedName>
</protein>
<dbReference type="GO" id="GO:0046872">
    <property type="term" value="F:metal ion binding"/>
    <property type="evidence" value="ECO:0007669"/>
    <property type="project" value="UniProtKB-KW"/>
</dbReference>
<feature type="domain" description="Tyrosinase copper-binding" evidence="11">
    <location>
        <begin position="203"/>
        <end position="220"/>
    </location>
</feature>
<feature type="cross-link" description="2'-(S-cysteinyl)-histidine (Cys-His)" evidence="9">
    <location>
        <begin position="186"/>
        <end position="203"/>
    </location>
</feature>
<comment type="cofactor">
    <cofactor evidence="7">
        <name>Cu(2+)</name>
        <dbReference type="ChEBI" id="CHEBI:29036"/>
    </cofactor>
    <text evidence="7">Binds 2 copper ions per subunit.</text>
</comment>
<evidence type="ECO:0000256" key="2">
    <source>
        <dbReference type="ARBA" id="ARBA00022723"/>
    </source>
</evidence>
<evidence type="ECO:0000259" key="11">
    <source>
        <dbReference type="PROSITE" id="PS00497"/>
    </source>
</evidence>
<evidence type="ECO:0000256" key="1">
    <source>
        <dbReference type="ARBA" id="ARBA00009928"/>
    </source>
</evidence>
<dbReference type="Pfam" id="PF12142">
    <property type="entry name" value="PPO1_DWL"/>
    <property type="match status" value="1"/>
</dbReference>
<dbReference type="SUPFAM" id="SSF48056">
    <property type="entry name" value="Di-copper centre-containing domain"/>
    <property type="match status" value="1"/>
</dbReference>
<sequence length="585" mass="65356">MASLLSTTTTNTTIAASYSPFPFYQKRSRASLVGTRSYSFVRKLSCKARNGDQKPTQGSDNGETSPGRMDRRNVLIGLGGMYGAAGLSPDQLAFGAPILPPDISACGPANISDEGPTVACCPPLTSKIVDFELPSSSTPLRVRPAAHKVDAKYLAKYSKALSLMKALPDDDPRSFKNIANVHCAYCNGAYDQVGFPDLELSVHFCWLFFPFHRYYLYFYEKILGKLIGDPTFAIPFWNWDSPPGMTIPAIYTDSNYSLYDQYREAKHQPPTLVDLDYSGTETTVTGEKQILSNLSVMYRQMVSGSTTAQLFFGDSYRAGDTADPGAGTLESTPHNSIHRWVGDSTQTYNEDMGNFYSAGRDPLFYGHHANVDRMWTIWKGLGGKRKDFTDSDWLNSAFLFYDENKQLVRVKVKDCLNQKDLRYTYEDVEIPWLKSRPTPRKAKATSESTTATSVEFPKVLDSVVRTVVERPKKKKRSTKEKEDEEEILLITGIELEKDVYVKFDVFINDVDETVISPDNTEFAGSFVNLPHKHGKREMKAKTNLRLALTELLEDLEAEDDESVVVTLVPRQGKATIGGIKIVFAS</sequence>
<evidence type="ECO:0000256" key="9">
    <source>
        <dbReference type="PIRSR" id="PIRSR000290-3"/>
    </source>
</evidence>
<dbReference type="Gene3D" id="1.10.1280.10">
    <property type="entry name" value="Di-copper center containing domain from catechol oxidase"/>
    <property type="match status" value="1"/>
</dbReference>
<dbReference type="PANTHER" id="PTHR11474:SF76">
    <property type="entry name" value="SHKT DOMAIN-CONTAINING PROTEIN"/>
    <property type="match status" value="1"/>
</dbReference>
<dbReference type="PIRSF" id="PIRSF000290">
    <property type="entry name" value="PPO_plant"/>
    <property type="match status" value="1"/>
</dbReference>
<evidence type="ECO:0000313" key="13">
    <source>
        <dbReference type="EMBL" id="KAF8376653.1"/>
    </source>
</evidence>
<feature type="binding site" evidence="7">
    <location>
        <position position="368"/>
    </location>
    <ligand>
        <name>Cu cation</name>
        <dbReference type="ChEBI" id="CHEBI:23378"/>
        <label>B</label>
    </ligand>
</feature>
<feature type="compositionally biased region" description="Polar residues" evidence="10">
    <location>
        <begin position="53"/>
        <end position="64"/>
    </location>
</feature>
<feature type="binding site" evidence="7">
    <location>
        <position position="338"/>
    </location>
    <ligand>
        <name>Cu cation</name>
        <dbReference type="ChEBI" id="CHEBI:23378"/>
        <label>B</label>
    </ligand>
</feature>
<feature type="binding site" evidence="7">
    <location>
        <position position="334"/>
    </location>
    <ligand>
        <name>Cu cation</name>
        <dbReference type="ChEBI" id="CHEBI:23378"/>
        <label>B</label>
    </ligand>
</feature>
<dbReference type="GO" id="GO:0046148">
    <property type="term" value="P:pigment biosynthetic process"/>
    <property type="evidence" value="ECO:0007669"/>
    <property type="project" value="InterPro"/>
</dbReference>
<dbReference type="OMA" id="CHIPLEL"/>
<dbReference type="InterPro" id="IPR022739">
    <property type="entry name" value="Polyphenol_oxidase_cen"/>
</dbReference>
<feature type="disulfide bond" evidence="8">
    <location>
        <begin position="106"/>
        <end position="121"/>
    </location>
</feature>
<accession>A0A834Y8S0</accession>
<gene>
    <name evidence="13" type="ORF">HHK36_031679</name>
</gene>
<keyword evidence="14" id="KW-1185">Reference proteome</keyword>
<comment type="similarity">
    <text evidence="1">Belongs to the tyrosinase family.</text>
</comment>
<dbReference type="FunFam" id="1.10.1280.10:FF:000007">
    <property type="entry name" value="Polyphenol oxidase, chloroplastic"/>
    <property type="match status" value="1"/>
</dbReference>
<keyword evidence="5 7" id="KW-0186">Copper</keyword>
<keyword evidence="3" id="KW-0883">Thioether bond</keyword>
<feature type="binding site" evidence="7">
    <location>
        <position position="203"/>
    </location>
    <ligand>
        <name>Cu cation</name>
        <dbReference type="ChEBI" id="CHEBI:23378"/>
        <label>A</label>
    </ligand>
</feature>
<name>A0A834Y8S0_TETSI</name>
<dbReference type="AlphaFoldDB" id="A0A834Y8S0"/>
<evidence type="ECO:0000259" key="12">
    <source>
        <dbReference type="PROSITE" id="PS00498"/>
    </source>
</evidence>
<dbReference type="Pfam" id="PF12143">
    <property type="entry name" value="PPO1_KFDV"/>
    <property type="match status" value="1"/>
</dbReference>
<dbReference type="PANTHER" id="PTHR11474">
    <property type="entry name" value="TYROSINASE FAMILY MEMBER"/>
    <property type="match status" value="1"/>
</dbReference>
<dbReference type="PROSITE" id="PS00497">
    <property type="entry name" value="TYROSINASE_1"/>
    <property type="match status" value="1"/>
</dbReference>
<dbReference type="PRINTS" id="PR00092">
    <property type="entry name" value="TYROSINASE"/>
</dbReference>
<evidence type="ECO:0000256" key="3">
    <source>
        <dbReference type="ARBA" id="ARBA00022784"/>
    </source>
</evidence>
<evidence type="ECO:0000256" key="4">
    <source>
        <dbReference type="ARBA" id="ARBA00023002"/>
    </source>
</evidence>
<dbReference type="OrthoDB" id="6132182at2759"/>
<dbReference type="InterPro" id="IPR050316">
    <property type="entry name" value="Tyrosinase/Hemocyanin"/>
</dbReference>
<evidence type="ECO:0000256" key="5">
    <source>
        <dbReference type="ARBA" id="ARBA00023008"/>
    </source>
</evidence>
<dbReference type="PROSITE" id="PS00498">
    <property type="entry name" value="TYROSINASE_2"/>
    <property type="match status" value="1"/>
</dbReference>
<evidence type="ECO:0000313" key="14">
    <source>
        <dbReference type="Proteomes" id="UP000655225"/>
    </source>
</evidence>
<evidence type="ECO:0000256" key="8">
    <source>
        <dbReference type="PIRSR" id="PIRSR000290-2"/>
    </source>
</evidence>
<feature type="disulfide bond" evidence="8">
    <location>
        <begin position="120"/>
        <end position="183"/>
    </location>
</feature>
<evidence type="ECO:0000256" key="6">
    <source>
        <dbReference type="ARBA" id="ARBA00023157"/>
    </source>
</evidence>
<keyword evidence="6 8" id="KW-1015">Disulfide bond</keyword>
<feature type="region of interest" description="Disordered" evidence="10">
    <location>
        <begin position="48"/>
        <end position="70"/>
    </location>
</feature>
<dbReference type="GO" id="GO:0004097">
    <property type="term" value="F:catechol oxidase activity"/>
    <property type="evidence" value="ECO:0007669"/>
    <property type="project" value="InterPro"/>
</dbReference>
<keyword evidence="2 7" id="KW-0479">Metal-binding</keyword>
<dbReference type="InterPro" id="IPR008922">
    <property type="entry name" value="Di-copper_centre_dom_sf"/>
</dbReference>
<dbReference type="InterPro" id="IPR022740">
    <property type="entry name" value="Polyphenol_oxidase_C"/>
</dbReference>
<dbReference type="Pfam" id="PF00264">
    <property type="entry name" value="Tyrosinase"/>
    <property type="match status" value="1"/>
</dbReference>
<dbReference type="InterPro" id="IPR016213">
    <property type="entry name" value="Polyphenol_oxidase"/>
</dbReference>
<comment type="caution">
    <text evidence="13">The sequence shown here is derived from an EMBL/GenBank/DDBJ whole genome shotgun (WGS) entry which is preliminary data.</text>
</comment>
<feature type="domain" description="Tyrosinase copper-binding" evidence="12">
    <location>
        <begin position="361"/>
        <end position="372"/>
    </location>
</feature>